<dbReference type="EMBL" id="MK500427">
    <property type="protein sequence ID" value="QBK89499.1"/>
    <property type="molecule type" value="Genomic_DNA"/>
</dbReference>
<proteinExistence type="predicted"/>
<gene>
    <name evidence="1" type="ORF">LCPAC001_00090</name>
</gene>
<name>A0A481Z2H8_9VIRU</name>
<organism evidence="1">
    <name type="scientific">Pithovirus LCPAC001</name>
    <dbReference type="NCBI Taxonomy" id="2506585"/>
    <lineage>
        <taxon>Viruses</taxon>
        <taxon>Pithoviruses</taxon>
    </lineage>
</organism>
<accession>A0A481Z2H8</accession>
<protein>
    <submittedName>
        <fullName evidence="1">Uncharacterized protein</fullName>
    </submittedName>
</protein>
<sequence>MYKKYCSDDDILWSYIDEIIKYDVNEDILYLKPHVIQYPHINIVANTNKCEITICIRFDREHDCVRLIDMFVTDPDDNYEKEPCAYLVGWDEVYFMLSLNMNKINACHKKLHKAVISANSKPLNLIQLQKIVSNV</sequence>
<evidence type="ECO:0000313" key="1">
    <source>
        <dbReference type="EMBL" id="QBK89499.1"/>
    </source>
</evidence>
<reference evidence="1" key="1">
    <citation type="journal article" date="2019" name="MBio">
        <title>Virus Genomes from Deep Sea Sediments Expand the Ocean Megavirome and Support Independent Origins of Viral Gigantism.</title>
        <authorList>
            <person name="Backstrom D."/>
            <person name="Yutin N."/>
            <person name="Jorgensen S.L."/>
            <person name="Dharamshi J."/>
            <person name="Homa F."/>
            <person name="Zaremba-Niedwiedzka K."/>
            <person name="Spang A."/>
            <person name="Wolf Y.I."/>
            <person name="Koonin E.V."/>
            <person name="Ettema T.J."/>
        </authorList>
    </citation>
    <scope>NUCLEOTIDE SEQUENCE</scope>
</reference>